<evidence type="ECO:0000256" key="1">
    <source>
        <dbReference type="SAM" id="Phobius"/>
    </source>
</evidence>
<dbReference type="EMBL" id="CYYC01000035">
    <property type="protein sequence ID" value="CUN13501.1"/>
    <property type="molecule type" value="Genomic_DNA"/>
</dbReference>
<keyword evidence="1" id="KW-0812">Transmembrane</keyword>
<keyword evidence="1" id="KW-1133">Transmembrane helix</keyword>
<sequence>MITLFVIGILILSIKFIVLACKATWGMAKALLFIIGLPVILIGLLIAGFISLAAPLLIITLIAVFIWSFVKQY</sequence>
<protein>
    <submittedName>
        <fullName evidence="2">Uncharacterized protein</fullName>
    </submittedName>
</protein>
<organism evidence="2 3">
    <name type="scientific">Anaerobutyricum hallii</name>
    <dbReference type="NCBI Taxonomy" id="39488"/>
    <lineage>
        <taxon>Bacteria</taxon>
        <taxon>Bacillati</taxon>
        <taxon>Bacillota</taxon>
        <taxon>Clostridia</taxon>
        <taxon>Lachnospirales</taxon>
        <taxon>Lachnospiraceae</taxon>
        <taxon>Anaerobutyricum</taxon>
    </lineage>
</organism>
<evidence type="ECO:0000313" key="3">
    <source>
        <dbReference type="Proteomes" id="UP000095390"/>
    </source>
</evidence>
<evidence type="ECO:0000313" key="2">
    <source>
        <dbReference type="EMBL" id="CUN13501.1"/>
    </source>
</evidence>
<feature type="transmembrane region" description="Helical" evidence="1">
    <location>
        <begin position="52"/>
        <end position="70"/>
    </location>
</feature>
<keyword evidence="1" id="KW-0472">Membrane</keyword>
<reference evidence="2 3" key="1">
    <citation type="submission" date="2015-09" db="EMBL/GenBank/DDBJ databases">
        <authorList>
            <consortium name="Pathogen Informatics"/>
        </authorList>
    </citation>
    <scope>NUCLEOTIDE SEQUENCE [LARGE SCALE GENOMIC DNA]</scope>
    <source>
        <strain evidence="2 3">2789STDY5834966</strain>
    </source>
</reference>
<accession>A0A173UEX8</accession>
<dbReference type="AlphaFoldDB" id="A0A173UEX8"/>
<proteinExistence type="predicted"/>
<dbReference type="RefSeq" id="WP_055183173.1">
    <property type="nucleotide sequence ID" value="NZ_CYYC01000035.1"/>
</dbReference>
<name>A0A173UEX8_9FIRM</name>
<gene>
    <name evidence="2" type="ORF">ERS852578_02400</name>
</gene>
<dbReference type="Proteomes" id="UP000095390">
    <property type="component" value="Unassembled WGS sequence"/>
</dbReference>